<dbReference type="InterPro" id="IPR000305">
    <property type="entry name" value="GIY-YIG_endonuc"/>
</dbReference>
<dbReference type="eggNOG" id="COG2827">
    <property type="taxonomic scope" value="Bacteria"/>
</dbReference>
<dbReference type="STRING" id="316067.Geob_3028"/>
<reference evidence="3 4" key="1">
    <citation type="submission" date="2009-01" db="EMBL/GenBank/DDBJ databases">
        <title>Complete sequence of Geobacter sp. FRC-32.</title>
        <authorList>
            <consortium name="US DOE Joint Genome Institute"/>
            <person name="Lucas S."/>
            <person name="Copeland A."/>
            <person name="Lapidus A."/>
            <person name="Glavina del Rio T."/>
            <person name="Dalin E."/>
            <person name="Tice H."/>
            <person name="Bruce D."/>
            <person name="Goodwin L."/>
            <person name="Pitluck S."/>
            <person name="Saunders E."/>
            <person name="Brettin T."/>
            <person name="Detter J.C."/>
            <person name="Han C."/>
            <person name="Larimer F."/>
            <person name="Land M."/>
            <person name="Hauser L."/>
            <person name="Kyrpides N."/>
            <person name="Ovchinnikova G."/>
            <person name="Kostka J."/>
            <person name="Richardson P."/>
        </authorList>
    </citation>
    <scope>NUCLEOTIDE SEQUENCE [LARGE SCALE GENOMIC DNA]</scope>
    <source>
        <strain evidence="4">DSM 22248 / JCM 15807 / FRC-32</strain>
    </source>
</reference>
<dbReference type="HOGENOM" id="CLU_135650_0_2_7"/>
<dbReference type="RefSeq" id="WP_012648099.1">
    <property type="nucleotide sequence ID" value="NC_011979.1"/>
</dbReference>
<dbReference type="Proteomes" id="UP000007721">
    <property type="component" value="Chromosome"/>
</dbReference>
<accession>B9M3F0</accession>
<dbReference type="SUPFAM" id="SSF82771">
    <property type="entry name" value="GIY-YIG endonuclease"/>
    <property type="match status" value="1"/>
</dbReference>
<evidence type="ECO:0000259" key="2">
    <source>
        <dbReference type="PROSITE" id="PS50164"/>
    </source>
</evidence>
<dbReference type="PROSITE" id="PS50164">
    <property type="entry name" value="GIY_YIG"/>
    <property type="match status" value="1"/>
</dbReference>
<dbReference type="AlphaFoldDB" id="B9M3F0"/>
<dbReference type="InterPro" id="IPR050190">
    <property type="entry name" value="UPF0213_domain"/>
</dbReference>
<dbReference type="OrthoDB" id="287318at2"/>
<dbReference type="PANTHER" id="PTHR34477">
    <property type="entry name" value="UPF0213 PROTEIN YHBQ"/>
    <property type="match status" value="1"/>
</dbReference>
<dbReference type="Gene3D" id="3.40.1440.10">
    <property type="entry name" value="GIY-YIG endonuclease"/>
    <property type="match status" value="1"/>
</dbReference>
<keyword evidence="4" id="KW-1185">Reference proteome</keyword>
<dbReference type="Pfam" id="PF01541">
    <property type="entry name" value="GIY-YIG"/>
    <property type="match status" value="1"/>
</dbReference>
<dbReference type="KEGG" id="geo:Geob_3028"/>
<gene>
    <name evidence="3" type="ordered locus">Geob_3028</name>
</gene>
<dbReference type="CDD" id="cd10456">
    <property type="entry name" value="GIY-YIG_UPF0213"/>
    <property type="match status" value="1"/>
</dbReference>
<feature type="domain" description="GIY-YIG" evidence="2">
    <location>
        <begin position="1"/>
        <end position="76"/>
    </location>
</feature>
<protein>
    <submittedName>
        <fullName evidence="3">GIY-YIG domain nuclease, putative</fullName>
    </submittedName>
</protein>
<evidence type="ECO:0000313" key="4">
    <source>
        <dbReference type="Proteomes" id="UP000007721"/>
    </source>
</evidence>
<dbReference type="PANTHER" id="PTHR34477:SF1">
    <property type="entry name" value="UPF0213 PROTEIN YHBQ"/>
    <property type="match status" value="1"/>
</dbReference>
<name>B9M3F0_GEODF</name>
<evidence type="ECO:0000313" key="3">
    <source>
        <dbReference type="EMBL" id="ACM21371.1"/>
    </source>
</evidence>
<comment type="similarity">
    <text evidence="1">Belongs to the UPF0213 family.</text>
</comment>
<proteinExistence type="inferred from homology"/>
<organism evidence="3 4">
    <name type="scientific">Geotalea daltonii (strain DSM 22248 / JCM 15807 / FRC-32)</name>
    <name type="common">Geobacter daltonii</name>
    <dbReference type="NCBI Taxonomy" id="316067"/>
    <lineage>
        <taxon>Bacteria</taxon>
        <taxon>Pseudomonadati</taxon>
        <taxon>Thermodesulfobacteriota</taxon>
        <taxon>Desulfuromonadia</taxon>
        <taxon>Geobacterales</taxon>
        <taxon>Geobacteraceae</taxon>
        <taxon>Geotalea</taxon>
    </lineage>
</organism>
<sequence>MQWHVYIIQCLDSSLYTGITTDITRRFRDHAAGRGAKYFRLHPPKKLVYVESGHSRSSAGKREIEIKRLKRAEKIRLTLQAMSPIDGGSLNV</sequence>
<dbReference type="EMBL" id="CP001390">
    <property type="protein sequence ID" value="ACM21371.1"/>
    <property type="molecule type" value="Genomic_DNA"/>
</dbReference>
<dbReference type="InterPro" id="IPR035901">
    <property type="entry name" value="GIY-YIG_endonuc_sf"/>
</dbReference>
<evidence type="ECO:0000256" key="1">
    <source>
        <dbReference type="ARBA" id="ARBA00007435"/>
    </source>
</evidence>